<dbReference type="AlphaFoldDB" id="A0A3S3NNC1"/>
<dbReference type="EMBL" id="QPKB01000004">
    <property type="protein sequence ID" value="RWR83197.1"/>
    <property type="molecule type" value="Genomic_DNA"/>
</dbReference>
<accession>A0A3S3NNC1</accession>
<sequence length="89" mass="10364">MARDWSPPPMWPPWIKTKEGIAAGTAAAKKQRPSNILKSDSILLILYYIFSTFNAPQERERKKERKKERKLNSCIPIGGRRYSKGYFHI</sequence>
<evidence type="ECO:0000313" key="2">
    <source>
        <dbReference type="Proteomes" id="UP000283530"/>
    </source>
</evidence>
<proteinExistence type="predicted"/>
<name>A0A3S3NNC1_9MAGN</name>
<organism evidence="1 2">
    <name type="scientific">Cinnamomum micranthum f. kanehirae</name>
    <dbReference type="NCBI Taxonomy" id="337451"/>
    <lineage>
        <taxon>Eukaryota</taxon>
        <taxon>Viridiplantae</taxon>
        <taxon>Streptophyta</taxon>
        <taxon>Embryophyta</taxon>
        <taxon>Tracheophyta</taxon>
        <taxon>Spermatophyta</taxon>
        <taxon>Magnoliopsida</taxon>
        <taxon>Magnoliidae</taxon>
        <taxon>Laurales</taxon>
        <taxon>Lauraceae</taxon>
        <taxon>Cinnamomum</taxon>
    </lineage>
</organism>
<protein>
    <submittedName>
        <fullName evidence="1">Uncharacterized protein</fullName>
    </submittedName>
</protein>
<reference evidence="1 2" key="1">
    <citation type="journal article" date="2019" name="Nat. Plants">
        <title>Stout camphor tree genome fills gaps in understanding of flowering plant genome evolution.</title>
        <authorList>
            <person name="Chaw S.M."/>
            <person name="Liu Y.C."/>
            <person name="Wu Y.W."/>
            <person name="Wang H.Y."/>
            <person name="Lin C.I."/>
            <person name="Wu C.S."/>
            <person name="Ke H.M."/>
            <person name="Chang L.Y."/>
            <person name="Hsu C.Y."/>
            <person name="Yang H.T."/>
            <person name="Sudianto E."/>
            <person name="Hsu M.H."/>
            <person name="Wu K.P."/>
            <person name="Wang L.N."/>
            <person name="Leebens-Mack J.H."/>
            <person name="Tsai I.J."/>
        </authorList>
    </citation>
    <scope>NUCLEOTIDE SEQUENCE [LARGE SCALE GENOMIC DNA]</scope>
    <source>
        <strain evidence="2">cv. Chaw 1501</strain>
        <tissue evidence="1">Young leaves</tissue>
    </source>
</reference>
<gene>
    <name evidence="1" type="ORF">CKAN_01194500</name>
</gene>
<evidence type="ECO:0000313" key="1">
    <source>
        <dbReference type="EMBL" id="RWR83197.1"/>
    </source>
</evidence>
<comment type="caution">
    <text evidence="1">The sequence shown here is derived from an EMBL/GenBank/DDBJ whole genome shotgun (WGS) entry which is preliminary data.</text>
</comment>
<dbReference type="Proteomes" id="UP000283530">
    <property type="component" value="Unassembled WGS sequence"/>
</dbReference>
<keyword evidence="2" id="KW-1185">Reference proteome</keyword>